<dbReference type="RefSeq" id="WP_008787367.1">
    <property type="nucleotide sequence ID" value="NZ_GL636577.1"/>
</dbReference>
<dbReference type="PANTHER" id="PTHR13170">
    <property type="entry name" value="O-GLCNACASE"/>
    <property type="match status" value="1"/>
</dbReference>
<keyword evidence="8" id="KW-1185">Reference proteome</keyword>
<dbReference type="Pfam" id="PF07555">
    <property type="entry name" value="NAGidase"/>
    <property type="match status" value="1"/>
</dbReference>
<keyword evidence="4" id="KW-0472">Membrane</keyword>
<feature type="chain" id="PRO_5003220541" description="GH84 domain-containing protein" evidence="5">
    <location>
        <begin position="31"/>
        <end position="1908"/>
    </location>
</feature>
<dbReference type="InterPro" id="IPR029018">
    <property type="entry name" value="Hex-like_dom2"/>
</dbReference>
<dbReference type="InterPro" id="IPR000421">
    <property type="entry name" value="FA58C"/>
</dbReference>
<organism evidence="7 8">
    <name type="scientific">Coprobacillus cateniformis</name>
    <dbReference type="NCBI Taxonomy" id="100884"/>
    <lineage>
        <taxon>Bacteria</taxon>
        <taxon>Bacillati</taxon>
        <taxon>Bacillota</taxon>
        <taxon>Erysipelotrichia</taxon>
        <taxon>Erysipelotrichales</taxon>
        <taxon>Coprobacillaceae</taxon>
        <taxon>Coprobacillus</taxon>
    </lineage>
</organism>
<dbReference type="InterPro" id="IPR013780">
    <property type="entry name" value="Glyco_hydro_b"/>
</dbReference>
<dbReference type="PANTHER" id="PTHR13170:SF16">
    <property type="entry name" value="PROTEIN O-GLCNACASE"/>
    <property type="match status" value="1"/>
</dbReference>
<gene>
    <name evidence="7" type="ORF">HMPREF9488_00239</name>
</gene>
<evidence type="ECO:0000259" key="6">
    <source>
        <dbReference type="PROSITE" id="PS52009"/>
    </source>
</evidence>
<dbReference type="Gene3D" id="1.20.1270.90">
    <property type="entry name" value="AF1782-like"/>
    <property type="match status" value="4"/>
</dbReference>
<protein>
    <recommendedName>
        <fullName evidence="6">GH84 domain-containing protein</fullName>
    </recommendedName>
</protein>
<dbReference type="InterPro" id="IPR015882">
    <property type="entry name" value="HEX_bac_N"/>
</dbReference>
<dbReference type="GO" id="GO:0016231">
    <property type="term" value="F:beta-N-acetylglucosaminidase activity"/>
    <property type="evidence" value="ECO:0007669"/>
    <property type="project" value="TreeGrafter"/>
</dbReference>
<name>E7G651_9FIRM</name>
<keyword evidence="2 3" id="KW-0326">Glycosidase</keyword>
<keyword evidence="4" id="KW-0812">Transmembrane</keyword>
<dbReference type="InterPro" id="IPR011496">
    <property type="entry name" value="O-GlcNAcase_cat"/>
</dbReference>
<dbReference type="GO" id="GO:0005975">
    <property type="term" value="P:carbohydrate metabolic process"/>
    <property type="evidence" value="ECO:0007669"/>
    <property type="project" value="UniProtKB-ARBA"/>
</dbReference>
<dbReference type="SUPFAM" id="SSF49785">
    <property type="entry name" value="Galactose-binding domain-like"/>
    <property type="match status" value="3"/>
</dbReference>
<evidence type="ECO:0000313" key="8">
    <source>
        <dbReference type="Proteomes" id="UP000003157"/>
    </source>
</evidence>
<dbReference type="Pfam" id="PF00754">
    <property type="entry name" value="F5_F8_type_C"/>
    <property type="match status" value="2"/>
</dbReference>
<evidence type="ECO:0000256" key="2">
    <source>
        <dbReference type="ARBA" id="ARBA00023295"/>
    </source>
</evidence>
<evidence type="ECO:0000313" key="7">
    <source>
        <dbReference type="EMBL" id="EFW06702.1"/>
    </source>
</evidence>
<dbReference type="Pfam" id="PF02838">
    <property type="entry name" value="Glyco_hydro_20b"/>
    <property type="match status" value="1"/>
</dbReference>
<dbReference type="HOGENOM" id="CLU_001501_1_1_9"/>
<accession>E7G651</accession>
<dbReference type="InterPro" id="IPR017853">
    <property type="entry name" value="GH"/>
</dbReference>
<dbReference type="Proteomes" id="UP000003157">
    <property type="component" value="Unassembled WGS sequence"/>
</dbReference>
<reference evidence="7 8" key="1">
    <citation type="submission" date="2010-12" db="EMBL/GenBank/DDBJ databases">
        <title>The Genome Sequence of Coprobacillus sp. strain 29_1.</title>
        <authorList>
            <consortium name="The Broad Institute Genome Sequencing Platform"/>
            <person name="Earl A."/>
            <person name="Ward D."/>
            <person name="Feldgarden M."/>
            <person name="Gevers D."/>
            <person name="Daigneault M."/>
            <person name="Sibley C.D."/>
            <person name="White A."/>
            <person name="Strauss J."/>
            <person name="Allen-Vercoe E."/>
            <person name="Young S.K."/>
            <person name="Zeng Q."/>
            <person name="Gargeya S."/>
            <person name="Fitzgerald M."/>
            <person name="Haas B."/>
            <person name="Abouelleil A."/>
            <person name="Alvarado L."/>
            <person name="Arachchi H.M."/>
            <person name="Berlin A."/>
            <person name="Brown A."/>
            <person name="Chapman S.B."/>
            <person name="Chen Z."/>
            <person name="Dunbar C."/>
            <person name="Freedman E."/>
            <person name="Gearin G."/>
            <person name="Gellesch M."/>
            <person name="Goldberg J."/>
            <person name="Griggs A."/>
            <person name="Gujja S."/>
            <person name="Heilman E."/>
            <person name="Heiman D."/>
            <person name="Howarth C."/>
            <person name="Larson L."/>
            <person name="Lui A."/>
            <person name="MacDonald P.J.P."/>
            <person name="Mehta T."/>
            <person name="Montmayeur A."/>
            <person name="Murphy C."/>
            <person name="Neiman D."/>
            <person name="Pearson M."/>
            <person name="Priest M."/>
            <person name="Roberts A."/>
            <person name="Saif S."/>
            <person name="Shea T."/>
            <person name="Shenoy N."/>
            <person name="Sisk P."/>
            <person name="Stolte C."/>
            <person name="Sykes S."/>
            <person name="White J."/>
            <person name="Yandava C."/>
            <person name="Nusbaum C."/>
            <person name="Birren B."/>
        </authorList>
    </citation>
    <scope>NUCLEOTIDE SEQUENCE [LARGE SCALE GENOMIC DNA]</scope>
    <source>
        <strain evidence="7 8">29_1</strain>
    </source>
</reference>
<comment type="similarity">
    <text evidence="3">Belongs to the glycosyl hydrolase 84 family.</text>
</comment>
<dbReference type="Gene3D" id="3.30.379.10">
    <property type="entry name" value="Chitobiase/beta-hexosaminidase domain 2-like"/>
    <property type="match status" value="1"/>
</dbReference>
<dbReference type="SUPFAM" id="SSF140657">
    <property type="entry name" value="Hyaluronidase post-catalytic domain-like"/>
    <property type="match status" value="1"/>
</dbReference>
<dbReference type="Gene3D" id="2.60.40.1180">
    <property type="entry name" value="Golgi alpha-mannosidase II"/>
    <property type="match status" value="1"/>
</dbReference>
<dbReference type="InterPro" id="IPR008979">
    <property type="entry name" value="Galactose-bd-like_sf"/>
</dbReference>
<dbReference type="EMBL" id="ADKX01000001">
    <property type="protein sequence ID" value="EFW06702.1"/>
    <property type="molecule type" value="Genomic_DNA"/>
</dbReference>
<feature type="active site" description="Proton donor" evidence="3">
    <location>
        <position position="310"/>
    </location>
</feature>
<evidence type="ECO:0000256" key="3">
    <source>
        <dbReference type="PROSITE-ProRule" id="PRU01353"/>
    </source>
</evidence>
<dbReference type="Gene3D" id="1.20.58.460">
    <property type="entry name" value="Hyaluronidase post-catalytic domain-like"/>
    <property type="match status" value="1"/>
</dbReference>
<feature type="transmembrane region" description="Helical" evidence="4">
    <location>
        <begin position="1875"/>
        <end position="1893"/>
    </location>
</feature>
<dbReference type="eggNOG" id="COG1196">
    <property type="taxonomic scope" value="Bacteria"/>
</dbReference>
<keyword evidence="4" id="KW-1133">Transmembrane helix</keyword>
<comment type="caution">
    <text evidence="7">The sequence shown here is derived from an EMBL/GenBank/DDBJ whole genome shotgun (WGS) entry which is preliminary data.</text>
</comment>
<dbReference type="InterPro" id="IPR051822">
    <property type="entry name" value="Glycosyl_Hydrolase_84"/>
</dbReference>
<keyword evidence="1 3" id="KW-0378">Hydrolase</keyword>
<evidence type="ECO:0000256" key="4">
    <source>
        <dbReference type="SAM" id="Phobius"/>
    </source>
</evidence>
<keyword evidence="5" id="KW-0732">Signal</keyword>
<sequence length="1908" mass="214169">MKQFGKKFFAVIASMAMVIGLFSQVGSVYAAMPEYEIYPKPHKITYENSDFILREKVNVVYENDIDSYTKSRLKEVTDIKGLSILTSDELIDNEKSEQKVTNILIGIKDSNGYVDNYVKNNYSVGNNLFDKTDSYFLKVDNGTVIILGKDTDAAFYGLTTLYHVFNQLEGRTIRNFEVEDYAGVVSRGFIEGYYGNPWSVEDRSELMRWSGYYKLNSYFYAPKDDPKHNANWRDLYTDQEIETMIKPLAQAGNESKCRFVYALHPYMKDATHPNPLRHDANYEADLKVMQDKFAQVIDAGVRQIAILADDAPNVGGSNYIKMLNDMTDWLKEKQKTYPDLKLTLPFCVQEYMGWGQSYFSDFPDNVQIIMTGGQVFGEASENFTNSFMNTVGRGPYLWINWPCTDNSKNHLIMGGYDTFLHPGVNPSKVEGIVLNPMQQSEPSKVAIFGNACYSWNIWQSKAEADEIWNDSFQYVDHNSSLTTQSSKALRELSKHMINQNMIGGDNPVTPLDESVELKPKLDALKSALNSHTATVEQVNELIQEFETLAKASQIYRNSGNQRIKEQIVYWLDCWDDTAGSAIAYLKAVKANIEGDSTTLLNQYSNGQKLFANSRTHALWYRDHYQYAEVGVQRIVPFIKALDEYTSQQVEMIANPDKKGEVNLSLEISNDIVVAQGSLADALDGNKETETHFKAINANAMPVGATVTLDIGSVQDIESVYIAQGMTKQGDILSKAVVEYSQDKVNWTKLDDLAEQTEQTIPASLSARYVRIRNLEYKAIWWRLGEFQVNLVNSGTENTNELKLTASLEHGLRVATHNSINAAAKNNKIEYMVDGDLGTMAWLASDTQAENGNIQTDDAVVVSFNKEVEVMSVTLNQGSGDRVSNGKVMYQDTDGNWHDWNTFTGAGEEIKITGTQVKAKGIKIVSTENLTTWWQVKEISVEAGVKDYVYTNTETTLLSNTLEHGVALTSGNMTLNAQEYIGVQFKNIKNLDQIVLNYTGNNSALKLQVSKNGIIWTDVTTGVQNEDACFVRFINTGSSALNITINEFKVTYHEILPMQFHSSDIAAIANWGDTRNNGAAFDGNMGTTNKIGGRPMNGQYIIYDLGQEIDMNSLRIYTLDSQNDYIRDAKVQLSTDLVNWNDLFTIGDGIQDTDPNSTARETFTNNDSNYPNYVYAGSDHLNIKGRYLRILMTVDYPQRSIVINEIMVNRGEYIPVENNPQYVGALEERGHQPSYMGDEDLTTTYKSSLANSSMTYYVSRPDGLTSFRIIQNGETTGASVKATFYSDIIRGTTETVEVGKLNQAINEFIIPTGKKLLSIEISWQDKIPEIAEILTRQGTNISVDKTALNNILKETAKSGWTTDSMTAFNNAKKIAEELKNSDYASQDIIDSAVAVLQNAIDTALQKADLSELESLVNEATSIQQNDYTVNSFMEYQNSINDAKSAFNDKDNISVEQAHQFVQDIKNAKNSLEYSSIEREKAELAILDDTTLVESNYAKDSYQNYITAKTALNNAITKDKVATSQADRITPADMKTLNTAFQTAKTALADITELKAVINEFNNYDSQLYTEDSYRAYKDAVEVGKQLLVSGTKETVATQLNLIIEKKNQLVLVSDQLNDVIKEALKIKQENYTEKSYNDFKAVVDEAQALVNPTLQQQKEYIEKITKAKNSLVSIVALKERIQEAEGLDKDKYTSLTYVEVEKAIENAKKAMKDGDARTVKNAYDALTNAIQSLKVSGSKEYVAYLQDLKLKDSHDYTVNSYQAYKNAYDQFMKLPKDVSLEDFMKAKQNLEKYTDSLKYKDADYSQIKDLISKIPSDLSSYNSDSVANLNKVLGRIVYNKTILEQSVVDQYAKDLYQAIQGLTKSSQSALTGDSTYILPMMLTMTIAGCGIYLLRKKKKRMDKVCVLAF</sequence>
<proteinExistence type="inferred from homology"/>
<feature type="domain" description="GH84" evidence="6">
    <location>
        <begin position="185"/>
        <end position="458"/>
    </location>
</feature>
<dbReference type="Gene3D" id="3.20.20.80">
    <property type="entry name" value="Glycosidases"/>
    <property type="match status" value="1"/>
</dbReference>
<dbReference type="STRING" id="100884.GCA_000269565_01461"/>
<evidence type="ECO:0000256" key="1">
    <source>
        <dbReference type="ARBA" id="ARBA00022801"/>
    </source>
</evidence>
<dbReference type="PROSITE" id="PS52009">
    <property type="entry name" value="GH84"/>
    <property type="match status" value="1"/>
</dbReference>
<dbReference type="Gene3D" id="2.60.120.260">
    <property type="entry name" value="Galactose-binding domain-like"/>
    <property type="match status" value="3"/>
</dbReference>
<dbReference type="SUPFAM" id="SSF51445">
    <property type="entry name" value="(Trans)glycosidases"/>
    <property type="match status" value="1"/>
</dbReference>
<feature type="signal peptide" evidence="5">
    <location>
        <begin position="1"/>
        <end position="30"/>
    </location>
</feature>
<evidence type="ECO:0000256" key="5">
    <source>
        <dbReference type="SAM" id="SignalP"/>
    </source>
</evidence>
<dbReference type="eggNOG" id="COG3525">
    <property type="taxonomic scope" value="Bacteria"/>
</dbReference>
<dbReference type="GO" id="GO:0009100">
    <property type="term" value="P:glycoprotein metabolic process"/>
    <property type="evidence" value="ECO:0007669"/>
    <property type="project" value="TreeGrafter"/>
</dbReference>
<dbReference type="SUPFAM" id="SSF55545">
    <property type="entry name" value="beta-N-acetylhexosaminidase-like domain"/>
    <property type="match status" value="1"/>
</dbReference>